<evidence type="ECO:0000313" key="10">
    <source>
        <dbReference type="Proteomes" id="UP000647416"/>
    </source>
</evidence>
<evidence type="ECO:0000256" key="8">
    <source>
        <dbReference type="SAM" id="Phobius"/>
    </source>
</evidence>
<evidence type="ECO:0000256" key="7">
    <source>
        <dbReference type="ARBA" id="ARBA00023136"/>
    </source>
</evidence>
<gene>
    <name evidence="9" type="ORF">H8706_01680</name>
</gene>
<dbReference type="GO" id="GO:0005886">
    <property type="term" value="C:plasma membrane"/>
    <property type="evidence" value="ECO:0007669"/>
    <property type="project" value="UniProtKB-SubCell"/>
</dbReference>
<evidence type="ECO:0000256" key="5">
    <source>
        <dbReference type="ARBA" id="ARBA00022692"/>
    </source>
</evidence>
<feature type="transmembrane region" description="Helical" evidence="8">
    <location>
        <begin position="227"/>
        <end position="249"/>
    </location>
</feature>
<dbReference type="Proteomes" id="UP000647416">
    <property type="component" value="Unassembled WGS sequence"/>
</dbReference>
<feature type="transmembrane region" description="Helical" evidence="8">
    <location>
        <begin position="162"/>
        <end position="188"/>
    </location>
</feature>
<protein>
    <submittedName>
        <fullName evidence="9">AI-2E family transporter</fullName>
    </submittedName>
</protein>
<feature type="transmembrane region" description="Helical" evidence="8">
    <location>
        <begin position="42"/>
        <end position="61"/>
    </location>
</feature>
<keyword evidence="6 8" id="KW-1133">Transmembrane helix</keyword>
<dbReference type="InterPro" id="IPR002549">
    <property type="entry name" value="AI-2E-like"/>
</dbReference>
<keyword evidence="5 8" id="KW-0812">Transmembrane</keyword>
<evidence type="ECO:0000256" key="2">
    <source>
        <dbReference type="ARBA" id="ARBA00009773"/>
    </source>
</evidence>
<dbReference type="GO" id="GO:0055085">
    <property type="term" value="P:transmembrane transport"/>
    <property type="evidence" value="ECO:0007669"/>
    <property type="project" value="TreeGrafter"/>
</dbReference>
<feature type="transmembrane region" description="Helical" evidence="8">
    <location>
        <begin position="325"/>
        <end position="352"/>
    </location>
</feature>
<dbReference type="EMBL" id="JACRTE010000001">
    <property type="protein sequence ID" value="MBC8595581.1"/>
    <property type="molecule type" value="Genomic_DNA"/>
</dbReference>
<feature type="transmembrane region" description="Helical" evidence="8">
    <location>
        <begin position="255"/>
        <end position="282"/>
    </location>
</feature>
<accession>A0A926F915</accession>
<name>A0A926F915_9FIRM</name>
<evidence type="ECO:0000256" key="1">
    <source>
        <dbReference type="ARBA" id="ARBA00004651"/>
    </source>
</evidence>
<feature type="transmembrane region" description="Helical" evidence="8">
    <location>
        <begin position="82"/>
        <end position="103"/>
    </location>
</feature>
<evidence type="ECO:0000256" key="6">
    <source>
        <dbReference type="ARBA" id="ARBA00022989"/>
    </source>
</evidence>
<reference evidence="9" key="1">
    <citation type="submission" date="2020-08" db="EMBL/GenBank/DDBJ databases">
        <title>Genome public.</title>
        <authorList>
            <person name="Liu C."/>
            <person name="Sun Q."/>
        </authorList>
    </citation>
    <scope>NUCLEOTIDE SEQUENCE</scope>
    <source>
        <strain evidence="9">NSJ-50</strain>
    </source>
</reference>
<dbReference type="Pfam" id="PF01594">
    <property type="entry name" value="AI-2E_transport"/>
    <property type="match status" value="1"/>
</dbReference>
<comment type="similarity">
    <text evidence="2">Belongs to the autoinducer-2 exporter (AI-2E) (TC 2.A.86) family.</text>
</comment>
<dbReference type="PANTHER" id="PTHR21716:SF53">
    <property type="entry name" value="PERMEASE PERM-RELATED"/>
    <property type="match status" value="1"/>
</dbReference>
<keyword evidence="10" id="KW-1185">Reference proteome</keyword>
<sequence>MKNRFQKSYIAVFIIGVLLIAVYKTFDNFGVIIDWFKKLLKILAPFGWGFAIALLLYPLCIKFETLFHRCKNNFVRKNRRGFAVVLTFVVVLGIFGAIIYFLIPPLVKNIGDFVYQVPALIERMTDYVNSLDIVKIDLDYLEKLVSVDNIMKYVKFESINQYASGVMGFSAAFVNVFMGLIISVYVLLDRDRLKNTAKRFFKIAVREKTYNKVARCVKMATEFVYKYLYCLLIDAVAVFILSFIVLTILKVKYAHIFALMLGTFNLIPYFGAIIATALTAIVTCFTANFMKGVWAAAALIILQQIDANVIQPNLVNNSFSIKPFWVIFAILVGGGFFGIAGILLAVPIAALIKTLLCEYMDKKEAERAEKQTS</sequence>
<keyword evidence="4" id="KW-1003">Cell membrane</keyword>
<dbReference type="AlphaFoldDB" id="A0A926F915"/>
<keyword evidence="7 8" id="KW-0472">Membrane</keyword>
<proteinExistence type="inferred from homology"/>
<feature type="transmembrane region" description="Helical" evidence="8">
    <location>
        <begin position="9"/>
        <end position="26"/>
    </location>
</feature>
<dbReference type="RefSeq" id="WP_262431245.1">
    <property type="nucleotide sequence ID" value="NZ_JACRTE010000001.1"/>
</dbReference>
<comment type="caution">
    <text evidence="9">The sequence shown here is derived from an EMBL/GenBank/DDBJ whole genome shotgun (WGS) entry which is preliminary data.</text>
</comment>
<keyword evidence="3" id="KW-0813">Transport</keyword>
<feature type="transmembrane region" description="Helical" evidence="8">
    <location>
        <begin position="289"/>
        <end position="305"/>
    </location>
</feature>
<organism evidence="9 10">
    <name type="scientific">Qingrenia yutianensis</name>
    <dbReference type="NCBI Taxonomy" id="2763676"/>
    <lineage>
        <taxon>Bacteria</taxon>
        <taxon>Bacillati</taxon>
        <taxon>Bacillota</taxon>
        <taxon>Clostridia</taxon>
        <taxon>Eubacteriales</taxon>
        <taxon>Oscillospiraceae</taxon>
        <taxon>Qingrenia</taxon>
    </lineage>
</organism>
<evidence type="ECO:0000256" key="4">
    <source>
        <dbReference type="ARBA" id="ARBA00022475"/>
    </source>
</evidence>
<comment type="subcellular location">
    <subcellularLocation>
        <location evidence="1">Cell membrane</location>
        <topology evidence="1">Multi-pass membrane protein</topology>
    </subcellularLocation>
</comment>
<dbReference type="PANTHER" id="PTHR21716">
    <property type="entry name" value="TRANSMEMBRANE PROTEIN"/>
    <property type="match status" value="1"/>
</dbReference>
<evidence type="ECO:0000313" key="9">
    <source>
        <dbReference type="EMBL" id="MBC8595581.1"/>
    </source>
</evidence>
<evidence type="ECO:0000256" key="3">
    <source>
        <dbReference type="ARBA" id="ARBA00022448"/>
    </source>
</evidence>